<evidence type="ECO:0000256" key="7">
    <source>
        <dbReference type="RuleBase" id="RU003869"/>
    </source>
</evidence>
<name>A0A0H4TRU8_9BACT</name>
<dbReference type="GO" id="GO:0019843">
    <property type="term" value="F:rRNA binding"/>
    <property type="evidence" value="ECO:0007669"/>
    <property type="project" value="UniProtKB-UniRule"/>
</dbReference>
<keyword evidence="4 6" id="KW-0689">Ribosomal protein</keyword>
<dbReference type="PANTHER" id="PTHR11655">
    <property type="entry name" value="60S/50S RIBOSOMAL PROTEIN L6/L9"/>
    <property type="match status" value="1"/>
</dbReference>
<feature type="domain" description="Large ribosomal subunit protein uL6 alpha-beta" evidence="9">
    <location>
        <begin position="13"/>
        <end position="82"/>
    </location>
</feature>
<keyword evidence="5 6" id="KW-0687">Ribonucleoprotein</keyword>
<dbReference type="HAMAP" id="MF_01365_B">
    <property type="entry name" value="Ribosomal_uL6_B"/>
    <property type="match status" value="1"/>
</dbReference>
<feature type="domain" description="Large ribosomal subunit protein uL6 alpha-beta" evidence="9">
    <location>
        <begin position="90"/>
        <end position="164"/>
    </location>
</feature>
<dbReference type="GO" id="GO:0002181">
    <property type="term" value="P:cytoplasmic translation"/>
    <property type="evidence" value="ECO:0007669"/>
    <property type="project" value="TreeGrafter"/>
</dbReference>
<evidence type="ECO:0000259" key="9">
    <source>
        <dbReference type="Pfam" id="PF00347"/>
    </source>
</evidence>
<comment type="function">
    <text evidence="6 8">This protein binds to the 23S rRNA, and is important in its secondary structure. It is located near the subunit interface in the base of the L7/L12 stalk, and near the tRNA binding site of the peptidyltransferase center.</text>
</comment>
<evidence type="ECO:0000256" key="2">
    <source>
        <dbReference type="ARBA" id="ARBA00022730"/>
    </source>
</evidence>
<evidence type="ECO:0000256" key="3">
    <source>
        <dbReference type="ARBA" id="ARBA00022884"/>
    </source>
</evidence>
<dbReference type="SUPFAM" id="SSF56053">
    <property type="entry name" value="Ribosomal protein L6"/>
    <property type="match status" value="2"/>
</dbReference>
<dbReference type="Gene3D" id="3.90.930.12">
    <property type="entry name" value="Ribosomal protein L6, alpha-beta domain"/>
    <property type="match status" value="2"/>
</dbReference>
<evidence type="ECO:0000256" key="4">
    <source>
        <dbReference type="ARBA" id="ARBA00022980"/>
    </source>
</evidence>
<evidence type="ECO:0000256" key="1">
    <source>
        <dbReference type="ARBA" id="ARBA00009356"/>
    </source>
</evidence>
<dbReference type="FunFam" id="3.90.930.12:FF:000001">
    <property type="entry name" value="50S ribosomal protein L6"/>
    <property type="match status" value="1"/>
</dbReference>
<dbReference type="InterPro" id="IPR019906">
    <property type="entry name" value="Ribosomal_uL6_bac-type"/>
</dbReference>
<protein>
    <recommendedName>
        <fullName evidence="6">Large ribosomal subunit protein uL6</fullName>
    </recommendedName>
</protein>
<accession>A0A0H4TRU8</accession>
<dbReference type="PRINTS" id="PR00059">
    <property type="entry name" value="RIBOSOMALL6"/>
</dbReference>
<dbReference type="Pfam" id="PF00347">
    <property type="entry name" value="Ribosomal_L6"/>
    <property type="match status" value="2"/>
</dbReference>
<evidence type="ECO:0000313" key="10">
    <source>
        <dbReference type="EMBL" id="AKQ03529.1"/>
    </source>
</evidence>
<proteinExistence type="inferred from homology"/>
<keyword evidence="2 6" id="KW-0699">rRNA-binding</keyword>
<dbReference type="InterPro" id="IPR020040">
    <property type="entry name" value="Ribosomal_uL6_a/b-dom"/>
</dbReference>
<dbReference type="PROSITE" id="PS00525">
    <property type="entry name" value="RIBOSOMAL_L6_1"/>
    <property type="match status" value="1"/>
</dbReference>
<evidence type="ECO:0000256" key="5">
    <source>
        <dbReference type="ARBA" id="ARBA00023274"/>
    </source>
</evidence>
<reference evidence="10" key="1">
    <citation type="journal article" date="2015" name="ISME J.">
        <title>Aquifer environment selects for microbial species cohorts in sediment and groundwater.</title>
        <authorList>
            <person name="Hug L.A."/>
            <person name="Thomas B.C."/>
            <person name="Brown C.T."/>
            <person name="Frischkorn K.R."/>
            <person name="Williams K.H."/>
            <person name="Tringe S.G."/>
            <person name="Banfield J.F."/>
        </authorList>
    </citation>
    <scope>NUCLEOTIDE SEQUENCE</scope>
</reference>
<dbReference type="FunFam" id="3.90.930.12:FF:000002">
    <property type="entry name" value="50S ribosomal protein L6"/>
    <property type="match status" value="1"/>
</dbReference>
<dbReference type="PANTHER" id="PTHR11655:SF14">
    <property type="entry name" value="LARGE RIBOSOMAL SUBUNIT PROTEIN UL6M"/>
    <property type="match status" value="1"/>
</dbReference>
<gene>
    <name evidence="6 10" type="primary">rplF</name>
</gene>
<dbReference type="AlphaFoldDB" id="A0A0H4TRU8"/>
<dbReference type="EMBL" id="KT007015">
    <property type="protein sequence ID" value="AKQ03529.1"/>
    <property type="molecule type" value="Genomic_DNA"/>
</dbReference>
<comment type="subunit">
    <text evidence="6">Part of the 50S ribosomal subunit.</text>
</comment>
<sequence length="182" mass="19976">MSRVGRKPIEIIKGVTVGLRERVITVKGPHGELSATVHPNISVEIKDNHVSFTRKNEEKATRALHGLWRALVQNMIKGVTTGYSKKLEIVGVGYRAEMKGRKLQLLLGYSHPILFGPPEGVKIETPTQTNITISGIDKQLVGLVASKIRSFRPPEPYKGKGVKYEGEYIRRKAGKAAAAAAK</sequence>
<keyword evidence="3 6" id="KW-0694">RNA-binding</keyword>
<dbReference type="InterPro" id="IPR002358">
    <property type="entry name" value="Ribosomal_uL6_CS"/>
</dbReference>
<evidence type="ECO:0000256" key="8">
    <source>
        <dbReference type="RuleBase" id="RU003870"/>
    </source>
</evidence>
<dbReference type="InterPro" id="IPR036789">
    <property type="entry name" value="Ribosomal_uL6-like_a/b-dom_sf"/>
</dbReference>
<dbReference type="PIRSF" id="PIRSF002162">
    <property type="entry name" value="Ribosomal_L6"/>
    <property type="match status" value="1"/>
</dbReference>
<organism evidence="10">
    <name type="scientific">uncultured Ignavibacteria bacterium Rifle_16ft_4_minimus_38087</name>
    <dbReference type="NCBI Taxonomy" id="1665104"/>
    <lineage>
        <taxon>Bacteria</taxon>
        <taxon>Pseudomonadati</taxon>
        <taxon>Ignavibacteriota</taxon>
        <taxon>Ignavibacteria</taxon>
        <taxon>environmental samples</taxon>
    </lineage>
</organism>
<dbReference type="NCBIfam" id="TIGR03654">
    <property type="entry name" value="L6_bact"/>
    <property type="match status" value="1"/>
</dbReference>
<dbReference type="GO" id="GO:0003735">
    <property type="term" value="F:structural constituent of ribosome"/>
    <property type="evidence" value="ECO:0007669"/>
    <property type="project" value="UniProtKB-UniRule"/>
</dbReference>
<comment type="similarity">
    <text evidence="1 6 7">Belongs to the universal ribosomal protein uL6 family.</text>
</comment>
<dbReference type="GO" id="GO:0022625">
    <property type="term" value="C:cytosolic large ribosomal subunit"/>
    <property type="evidence" value="ECO:0007669"/>
    <property type="project" value="UniProtKB-UniRule"/>
</dbReference>
<evidence type="ECO:0000256" key="6">
    <source>
        <dbReference type="HAMAP-Rule" id="MF_01365"/>
    </source>
</evidence>
<dbReference type="InterPro" id="IPR000702">
    <property type="entry name" value="Ribosomal_uL6-like"/>
</dbReference>